<evidence type="ECO:0000313" key="3">
    <source>
        <dbReference type="Proteomes" id="UP000749010"/>
    </source>
</evidence>
<dbReference type="EMBL" id="SPMY01000004">
    <property type="protein sequence ID" value="NMQ26485.1"/>
    <property type="molecule type" value="Genomic_DNA"/>
</dbReference>
<dbReference type="PANTHER" id="PTHR42714:SF2">
    <property type="entry name" value="TRNA MODIFICATION GTPASE GTPBP3, MITOCHONDRIAL"/>
    <property type="match status" value="1"/>
</dbReference>
<dbReference type="SUPFAM" id="SSF52540">
    <property type="entry name" value="P-loop containing nucleoside triphosphate hydrolases"/>
    <property type="match status" value="1"/>
</dbReference>
<evidence type="ECO:0000259" key="1">
    <source>
        <dbReference type="Pfam" id="PF01926"/>
    </source>
</evidence>
<keyword evidence="3" id="KW-1185">Reference proteome</keyword>
<dbReference type="RefSeq" id="WP_169064936.1">
    <property type="nucleotide sequence ID" value="NZ_SPMY01000004.1"/>
</dbReference>
<evidence type="ECO:0000313" key="2">
    <source>
        <dbReference type="EMBL" id="NMQ26485.1"/>
    </source>
</evidence>
<dbReference type="Proteomes" id="UP000749010">
    <property type="component" value="Unassembled WGS sequence"/>
</dbReference>
<dbReference type="CDD" id="cd00882">
    <property type="entry name" value="Ras_like_GTPase"/>
    <property type="match status" value="1"/>
</dbReference>
<dbReference type="Pfam" id="PF01926">
    <property type="entry name" value="MMR_HSR1"/>
    <property type="match status" value="1"/>
</dbReference>
<reference evidence="2 3" key="1">
    <citation type="submission" date="2019-03" db="EMBL/GenBank/DDBJ databases">
        <title>Metabolic reconstructions from genomes of highly enriched 'Candidatus Accumulibacter' and 'Candidatus Competibacter' bioreactor populations.</title>
        <authorList>
            <person name="Annavajhala M.K."/>
            <person name="Welles L."/>
            <person name="Abbas B."/>
            <person name="Sorokin D."/>
            <person name="Park H."/>
            <person name="Van Loosdrecht M."/>
            <person name="Chandran K."/>
        </authorList>
    </citation>
    <scope>NUCLEOTIDE SEQUENCE [LARGE SCALE GENOMIC DNA]</scope>
    <source>
        <strain evidence="2 3">SBR_S</strain>
    </source>
</reference>
<sequence>MSEDRISLSLISHTNAGKTTLARTLLGYDVGEVRDAAHVTVDVNAYSLISTPAGDELTLWDTPGFGDSARLAKRLRQQGNPIGWFVGQVWDRFRDRSMWFTQQAVSNVRDQADVVLYLVNASEEPTDAGYLEPELAVLEWIGKPVIVLLNQTGRSRPAAEEAVEHERWRKLLANYQVVRSVLPLDAFARCWVQEITLLQEVGKILPAQRREAYTRLVGAWQLRRERQFEAAMAVLAETLARAALDLETLPETRLTGTLRDLKRALGVGRDAHAGDAAAKDDKAHAVQALGARIDADLQAGLDRLIAIHELEGHASDELLRRIALTVSVEAPVNERKAALMSGAVSGALTGLGVDIAHAGLTLGAGVITGAVVGALGGAGIARGVNMARGRRGTTLRWDDSFLCELVVSSLLRYLAVAHYGRGRGQWRETEYPAFWPPLVSRAVTTAKAALVATWSGREGRRVNGAASGGVAPGGPDTSTVATAARPLLTELTRQLLAELYPGQPG</sequence>
<comment type="caution">
    <text evidence="2">The sequence shown here is derived from an EMBL/GenBank/DDBJ whole genome shotgun (WGS) entry which is preliminary data.</text>
</comment>
<accession>A0ABX1TUR1</accession>
<feature type="domain" description="G" evidence="1">
    <location>
        <begin position="10"/>
        <end position="151"/>
    </location>
</feature>
<dbReference type="InterPro" id="IPR027417">
    <property type="entry name" value="P-loop_NTPase"/>
</dbReference>
<name>A0ABX1TUR1_9PROT</name>
<dbReference type="InterPro" id="IPR021871">
    <property type="entry name" value="DUF3482"/>
</dbReference>
<dbReference type="PANTHER" id="PTHR42714">
    <property type="entry name" value="TRNA MODIFICATION GTPASE GTPBP3"/>
    <property type="match status" value="1"/>
</dbReference>
<organism evidence="2 3">
    <name type="scientific">Candidatus Accumulibacter phosphatis</name>
    <dbReference type="NCBI Taxonomy" id="327160"/>
    <lineage>
        <taxon>Bacteria</taxon>
        <taxon>Pseudomonadati</taxon>
        <taxon>Pseudomonadota</taxon>
        <taxon>Betaproteobacteria</taxon>
        <taxon>Candidatus Accumulibacter</taxon>
    </lineage>
</organism>
<protein>
    <submittedName>
        <fullName evidence="2">DUF3482 domain-containing protein</fullName>
    </submittedName>
</protein>
<dbReference type="InterPro" id="IPR006073">
    <property type="entry name" value="GTP-bd"/>
</dbReference>
<dbReference type="Gene3D" id="3.40.50.300">
    <property type="entry name" value="P-loop containing nucleotide triphosphate hydrolases"/>
    <property type="match status" value="1"/>
</dbReference>
<gene>
    <name evidence="2" type="ORF">E4Q23_01155</name>
</gene>
<dbReference type="Pfam" id="PF11981">
    <property type="entry name" value="DUF3482"/>
    <property type="match status" value="1"/>
</dbReference>
<proteinExistence type="predicted"/>